<dbReference type="PROSITE" id="PS51462">
    <property type="entry name" value="NUDIX"/>
    <property type="match status" value="1"/>
</dbReference>
<evidence type="ECO:0000313" key="4">
    <source>
        <dbReference type="Proteomes" id="UP000466794"/>
    </source>
</evidence>
<reference evidence="3 4" key="1">
    <citation type="submission" date="2019-12" db="EMBL/GenBank/DDBJ databases">
        <title>Nocardia sp. nov. ET3-3 isolated from soil.</title>
        <authorList>
            <person name="Kanchanasin P."/>
            <person name="Tanasupawat S."/>
            <person name="Yuki M."/>
            <person name="Kudo T."/>
        </authorList>
    </citation>
    <scope>NUCLEOTIDE SEQUENCE [LARGE SCALE GENOMIC DNA]</scope>
    <source>
        <strain evidence="3 4">ET3-3</strain>
    </source>
</reference>
<evidence type="ECO:0000313" key="3">
    <source>
        <dbReference type="EMBL" id="MVU75969.1"/>
    </source>
</evidence>
<dbReference type="Pfam" id="PF00293">
    <property type="entry name" value="NUDIX"/>
    <property type="match status" value="1"/>
</dbReference>
<dbReference type="Gene3D" id="3.90.79.10">
    <property type="entry name" value="Nucleoside Triphosphate Pyrophosphohydrolase"/>
    <property type="match status" value="1"/>
</dbReference>
<sequence>MQPATAVIADLVAAVEPWDDLEHLHRTRTLAWLSTTDDIFRRIAPATPSRHLVAYTVLTDPDAPAIYLGLHRKSGLHLPMGGHVDPGEHPAAAARREAREEIGITPAFDVVGDNPFFLTVTTVTKPARHVDVSLWHVIRGSRTRSYPLDPGEFEGGEWWDLDSDDFPPSDPHLPRFTRKLAAALTRGGQ</sequence>
<accession>A0A7K1UP72</accession>
<proteinExistence type="predicted"/>
<keyword evidence="1" id="KW-0378">Hydrolase</keyword>
<dbReference type="GO" id="GO:0016787">
    <property type="term" value="F:hydrolase activity"/>
    <property type="evidence" value="ECO:0007669"/>
    <property type="project" value="UniProtKB-KW"/>
</dbReference>
<feature type="domain" description="Nudix hydrolase" evidence="2">
    <location>
        <begin position="49"/>
        <end position="182"/>
    </location>
</feature>
<comment type="caution">
    <text evidence="3">The sequence shown here is derived from an EMBL/GenBank/DDBJ whole genome shotgun (WGS) entry which is preliminary data.</text>
</comment>
<dbReference type="InterPro" id="IPR020084">
    <property type="entry name" value="NUDIX_hydrolase_CS"/>
</dbReference>
<dbReference type="SUPFAM" id="SSF55811">
    <property type="entry name" value="Nudix"/>
    <property type="match status" value="1"/>
</dbReference>
<organism evidence="3 4">
    <name type="scientific">Nocardia terrae</name>
    <dbReference type="NCBI Taxonomy" id="2675851"/>
    <lineage>
        <taxon>Bacteria</taxon>
        <taxon>Bacillati</taxon>
        <taxon>Actinomycetota</taxon>
        <taxon>Actinomycetes</taxon>
        <taxon>Mycobacteriales</taxon>
        <taxon>Nocardiaceae</taxon>
        <taxon>Nocardia</taxon>
    </lineage>
</organism>
<dbReference type="AlphaFoldDB" id="A0A7K1UP72"/>
<dbReference type="RefSeq" id="WP_157354734.1">
    <property type="nucleotide sequence ID" value="NZ_WRPP01000001.1"/>
</dbReference>
<dbReference type="InterPro" id="IPR015797">
    <property type="entry name" value="NUDIX_hydrolase-like_dom_sf"/>
</dbReference>
<dbReference type="Proteomes" id="UP000466794">
    <property type="component" value="Unassembled WGS sequence"/>
</dbReference>
<dbReference type="PROSITE" id="PS00893">
    <property type="entry name" value="NUDIX_BOX"/>
    <property type="match status" value="1"/>
</dbReference>
<evidence type="ECO:0000256" key="1">
    <source>
        <dbReference type="ARBA" id="ARBA00022801"/>
    </source>
</evidence>
<protein>
    <submittedName>
        <fullName evidence="3">NUDIX domain-containing protein</fullName>
    </submittedName>
</protein>
<name>A0A7K1UP72_9NOCA</name>
<dbReference type="EMBL" id="WRPP01000001">
    <property type="protein sequence ID" value="MVU75969.1"/>
    <property type="molecule type" value="Genomic_DNA"/>
</dbReference>
<gene>
    <name evidence="3" type="ORF">GPX89_01775</name>
</gene>
<dbReference type="InterPro" id="IPR000086">
    <property type="entry name" value="NUDIX_hydrolase_dom"/>
</dbReference>
<keyword evidence="4" id="KW-1185">Reference proteome</keyword>
<evidence type="ECO:0000259" key="2">
    <source>
        <dbReference type="PROSITE" id="PS51462"/>
    </source>
</evidence>